<evidence type="ECO:0000313" key="3">
    <source>
        <dbReference type="Proteomes" id="UP000193240"/>
    </source>
</evidence>
<sequence length="471" mass="50261">MKGGMLPSSCPVPEAGLMERMPTMMMGTMRPSPSSSPSCASGPEALARPDSLPLALLFVPNLNILKKLSGAGAPPGVSPPSPLPLSRSADAMLPFCSDCRNVSKVPSRVACWWSSPTREAAVAAAASESRRDSTSAWSSPRRKRSMLSMLLSSSCQSERRLREEPRLLRRRGSMDSARPSRRSELGVSGGRDLFESERSLPAPAVPPNRLSKSRSRSASEGTWGSEGPRSRSLCGSPSPSAERGLVVAGAVGVSDVCAVAAVCVTLRTGSVVLRWLMDGRVSRSLKEPSELRARVKRDWGRRGVAVEVDEGEDGTASCACACACACARAAGDEYRWNGLRRWESRREGVDAAGAVPLRSSAGTLSLSLLLLVSWSPSPAGTLETRRRPRRPSVRGCCCCCCSGCPAAPAPAPAPLLLAWPMVRGLRAAWWEGRLVRCRETVGGVLCRKWCCLTSRTTAGGDMMRIENSHGR</sequence>
<feature type="compositionally biased region" description="Basic and acidic residues" evidence="1">
    <location>
        <begin position="157"/>
        <end position="167"/>
    </location>
</feature>
<proteinExistence type="predicted"/>
<name>A0A1Y2LV40_EPING</name>
<feature type="region of interest" description="Disordered" evidence="1">
    <location>
        <begin position="148"/>
        <end position="237"/>
    </location>
</feature>
<reference evidence="2 3" key="1">
    <citation type="journal article" date="2017" name="Genome Announc.">
        <title>Genome sequence of the saprophytic ascomycete Epicoccum nigrum ICMP 19927 strain isolated from New Zealand.</title>
        <authorList>
            <person name="Fokin M."/>
            <person name="Fleetwood D."/>
            <person name="Weir B.S."/>
            <person name="Villas-Boas S.G."/>
        </authorList>
    </citation>
    <scope>NUCLEOTIDE SEQUENCE [LARGE SCALE GENOMIC DNA]</scope>
    <source>
        <strain evidence="2 3">ICMP 19927</strain>
    </source>
</reference>
<dbReference type="Proteomes" id="UP000193240">
    <property type="component" value="Unassembled WGS sequence"/>
</dbReference>
<protein>
    <submittedName>
        <fullName evidence="2">Uncharacterized protein</fullName>
    </submittedName>
</protein>
<accession>A0A1Y2LV40</accession>
<dbReference type="EMBL" id="KZ107848">
    <property type="protein sequence ID" value="OSS47713.1"/>
    <property type="molecule type" value="Genomic_DNA"/>
</dbReference>
<organism evidence="2 3">
    <name type="scientific">Epicoccum nigrum</name>
    <name type="common">Soil fungus</name>
    <name type="synonym">Epicoccum purpurascens</name>
    <dbReference type="NCBI Taxonomy" id="105696"/>
    <lineage>
        <taxon>Eukaryota</taxon>
        <taxon>Fungi</taxon>
        <taxon>Dikarya</taxon>
        <taxon>Ascomycota</taxon>
        <taxon>Pezizomycotina</taxon>
        <taxon>Dothideomycetes</taxon>
        <taxon>Pleosporomycetidae</taxon>
        <taxon>Pleosporales</taxon>
        <taxon>Pleosporineae</taxon>
        <taxon>Didymellaceae</taxon>
        <taxon>Epicoccum</taxon>
    </lineage>
</organism>
<keyword evidence="3" id="KW-1185">Reference proteome</keyword>
<gene>
    <name evidence="2" type="ORF">B5807_07290</name>
</gene>
<evidence type="ECO:0000256" key="1">
    <source>
        <dbReference type="SAM" id="MobiDB-lite"/>
    </source>
</evidence>
<dbReference type="AlphaFoldDB" id="A0A1Y2LV40"/>
<evidence type="ECO:0000313" key="2">
    <source>
        <dbReference type="EMBL" id="OSS47713.1"/>
    </source>
</evidence>
<dbReference type="InParanoid" id="A0A1Y2LV40"/>